<keyword evidence="2" id="KW-0812">Transmembrane</keyword>
<keyword evidence="5" id="KW-1185">Reference proteome</keyword>
<reference evidence="4 5" key="1">
    <citation type="submission" date="2023-07" db="EMBL/GenBank/DDBJ databases">
        <title>Genomic Encyclopedia of Type Strains, Phase IV (KMG-IV): sequencing the most valuable type-strain genomes for metagenomic binning, comparative biology and taxonomic classification.</title>
        <authorList>
            <person name="Goeker M."/>
        </authorList>
    </citation>
    <scope>NUCLEOTIDE SEQUENCE [LARGE SCALE GENOMIC DNA]</scope>
    <source>
        <strain evidence="4 5">DSM 22170</strain>
    </source>
</reference>
<protein>
    <submittedName>
        <fullName evidence="4">2-polyprenyl-6-methoxyphenol hydroxylase-like FAD-dependent oxidoreductase</fullName>
    </submittedName>
</protein>
<dbReference type="RefSeq" id="WP_188773784.1">
    <property type="nucleotide sequence ID" value="NZ_BMMB01000001.1"/>
</dbReference>
<evidence type="ECO:0000259" key="3">
    <source>
        <dbReference type="Pfam" id="PF01494"/>
    </source>
</evidence>
<proteinExistence type="predicted"/>
<dbReference type="PRINTS" id="PR00420">
    <property type="entry name" value="RNGMNOXGNASE"/>
</dbReference>
<dbReference type="SUPFAM" id="SSF51905">
    <property type="entry name" value="FAD/NAD(P)-binding domain"/>
    <property type="match status" value="1"/>
</dbReference>
<gene>
    <name evidence="4" type="ORF">JOC58_002265</name>
</gene>
<keyword evidence="2" id="KW-0472">Membrane</keyword>
<dbReference type="InterPro" id="IPR051704">
    <property type="entry name" value="FAD_aromatic-hydroxylase"/>
</dbReference>
<sequence>MTNRLISKISKILISGASIAGPTLAYWLARYGFDVTVVELSRAVRSGGYPIDVRGTAVNVAEQMGIYDRLQQKNIHSEKVTFLHPDGSVAGVIKPIMLTGGSATRDIDLPRGELTAELYNLTLKQPIQYRFDDSIVAMHEDENGVQVRFKSGHQDTFDIVIGADGMHSNTRRLVFGDEAPFTRYLGYCFGGFTVPNTMGLAYESVVYALPGRYAILSVVKDSDTMHAFLNFATEDMPDIDHRDTEQQRKRIADCFAGEGWITSELVQHMLHADDFYFDTVSQIHLTSWHKGRVAFVGDSAHAPSFLTGQGSSLAMVGAYILAGELATHEHYEDAFVAYEQMMRPFAEANQALANNASFMMPRTADEIIARNRLLDAMNEGGKLTLPEGDSGDVHSSLQLPDYSSVLQK</sequence>
<dbReference type="Gene3D" id="3.50.50.60">
    <property type="entry name" value="FAD/NAD(P)-binding domain"/>
    <property type="match status" value="1"/>
</dbReference>
<dbReference type="PANTHER" id="PTHR46865:SF2">
    <property type="entry name" value="MONOOXYGENASE"/>
    <property type="match status" value="1"/>
</dbReference>
<dbReference type="Pfam" id="PF01494">
    <property type="entry name" value="FAD_binding_3"/>
    <property type="match status" value="1"/>
</dbReference>
<comment type="caution">
    <text evidence="4">The sequence shown here is derived from an EMBL/GenBank/DDBJ whole genome shotgun (WGS) entry which is preliminary data.</text>
</comment>
<name>A0ABU1J085_9BACL</name>
<dbReference type="PANTHER" id="PTHR46865">
    <property type="entry name" value="OXIDOREDUCTASE-RELATED"/>
    <property type="match status" value="1"/>
</dbReference>
<accession>A0ABU1J085</accession>
<evidence type="ECO:0000313" key="5">
    <source>
        <dbReference type="Proteomes" id="UP001185028"/>
    </source>
</evidence>
<organism evidence="4 5">
    <name type="scientific">Paenibacillus hunanensis</name>
    <dbReference type="NCBI Taxonomy" id="539262"/>
    <lineage>
        <taxon>Bacteria</taxon>
        <taxon>Bacillati</taxon>
        <taxon>Bacillota</taxon>
        <taxon>Bacilli</taxon>
        <taxon>Bacillales</taxon>
        <taxon>Paenibacillaceae</taxon>
        <taxon>Paenibacillus</taxon>
    </lineage>
</organism>
<dbReference type="InterPro" id="IPR036188">
    <property type="entry name" value="FAD/NAD-bd_sf"/>
</dbReference>
<dbReference type="InterPro" id="IPR002938">
    <property type="entry name" value="FAD-bd"/>
</dbReference>
<feature type="transmembrane region" description="Helical" evidence="2">
    <location>
        <begin position="12"/>
        <end position="29"/>
    </location>
</feature>
<evidence type="ECO:0000256" key="2">
    <source>
        <dbReference type="SAM" id="Phobius"/>
    </source>
</evidence>
<dbReference type="Gene3D" id="3.30.9.10">
    <property type="entry name" value="D-Amino Acid Oxidase, subunit A, domain 2"/>
    <property type="match status" value="1"/>
</dbReference>
<evidence type="ECO:0000313" key="4">
    <source>
        <dbReference type="EMBL" id="MDR6244372.1"/>
    </source>
</evidence>
<feature type="domain" description="FAD-binding" evidence="3">
    <location>
        <begin position="11"/>
        <end position="348"/>
    </location>
</feature>
<dbReference type="Proteomes" id="UP001185028">
    <property type="component" value="Unassembled WGS sequence"/>
</dbReference>
<keyword evidence="2" id="KW-1133">Transmembrane helix</keyword>
<feature type="region of interest" description="Disordered" evidence="1">
    <location>
        <begin position="384"/>
        <end position="408"/>
    </location>
</feature>
<dbReference type="EMBL" id="JAVDQH010000008">
    <property type="protein sequence ID" value="MDR6244372.1"/>
    <property type="molecule type" value="Genomic_DNA"/>
</dbReference>
<evidence type="ECO:0000256" key="1">
    <source>
        <dbReference type="SAM" id="MobiDB-lite"/>
    </source>
</evidence>